<keyword evidence="3" id="KW-1185">Reference proteome</keyword>
<evidence type="ECO:0000256" key="1">
    <source>
        <dbReference type="SAM" id="Phobius"/>
    </source>
</evidence>
<proteinExistence type="predicted"/>
<evidence type="ECO:0000313" key="2">
    <source>
        <dbReference type="EMBL" id="PZV78038.1"/>
    </source>
</evidence>
<keyword evidence="1" id="KW-0812">Transmembrane</keyword>
<feature type="transmembrane region" description="Helical" evidence="1">
    <location>
        <begin position="79"/>
        <end position="97"/>
    </location>
</feature>
<reference evidence="2 3" key="1">
    <citation type="submission" date="2018-06" db="EMBL/GenBank/DDBJ databases">
        <title>Genomic Encyclopedia of Archaeal and Bacterial Type Strains, Phase II (KMG-II): from individual species to whole genera.</title>
        <authorList>
            <person name="Goeker M."/>
        </authorList>
    </citation>
    <scope>NUCLEOTIDE SEQUENCE [LARGE SCALE GENOMIC DNA]</scope>
    <source>
        <strain evidence="2 3">T4</strain>
    </source>
</reference>
<feature type="transmembrane region" description="Helical" evidence="1">
    <location>
        <begin position="51"/>
        <end position="73"/>
    </location>
</feature>
<protein>
    <submittedName>
        <fullName evidence="2">Uncharacterized protein</fullName>
    </submittedName>
</protein>
<gene>
    <name evidence="2" type="ORF">CLV31_11814</name>
</gene>
<feature type="transmembrane region" description="Helical" evidence="1">
    <location>
        <begin position="12"/>
        <end position="31"/>
    </location>
</feature>
<accession>A0A326RJS9</accession>
<comment type="caution">
    <text evidence="2">The sequence shown here is derived from an EMBL/GenBank/DDBJ whole genome shotgun (WGS) entry which is preliminary data.</text>
</comment>
<dbReference type="Proteomes" id="UP000248917">
    <property type="component" value="Unassembled WGS sequence"/>
</dbReference>
<sequence>MAYNRISLGGHFSALYILIMFSPTILGYYVIHYYVQFKKQDWNSQPKYIMAFMLIAISYTYIFGFLFPIIGLISKSPLVVYQFLGMSVSSGATYLVFRDSISK</sequence>
<keyword evidence="1" id="KW-1133">Transmembrane helix</keyword>
<name>A0A326RJS9_9BACT</name>
<keyword evidence="1" id="KW-0472">Membrane</keyword>
<dbReference type="EMBL" id="QKTX01000018">
    <property type="protein sequence ID" value="PZV78038.1"/>
    <property type="molecule type" value="Genomic_DNA"/>
</dbReference>
<organism evidence="2 3">
    <name type="scientific">Algoriphagus aquaeductus</name>
    <dbReference type="NCBI Taxonomy" id="475299"/>
    <lineage>
        <taxon>Bacteria</taxon>
        <taxon>Pseudomonadati</taxon>
        <taxon>Bacteroidota</taxon>
        <taxon>Cytophagia</taxon>
        <taxon>Cytophagales</taxon>
        <taxon>Cyclobacteriaceae</taxon>
        <taxon>Algoriphagus</taxon>
    </lineage>
</organism>
<evidence type="ECO:0000313" key="3">
    <source>
        <dbReference type="Proteomes" id="UP000248917"/>
    </source>
</evidence>
<dbReference type="AlphaFoldDB" id="A0A326RJS9"/>